<organism evidence="1 2">
    <name type="scientific">Citrobacter portucalensis</name>
    <dbReference type="NCBI Taxonomy" id="1639133"/>
    <lineage>
        <taxon>Bacteria</taxon>
        <taxon>Pseudomonadati</taxon>
        <taxon>Pseudomonadota</taxon>
        <taxon>Gammaproteobacteria</taxon>
        <taxon>Enterobacterales</taxon>
        <taxon>Enterobacteriaceae</taxon>
        <taxon>Citrobacter</taxon>
        <taxon>Citrobacter freundii complex</taxon>
    </lineage>
</organism>
<evidence type="ECO:0000313" key="2">
    <source>
        <dbReference type="Proteomes" id="UP000323297"/>
    </source>
</evidence>
<evidence type="ECO:0000313" key="1">
    <source>
        <dbReference type="EMBL" id="KAA1141446.1"/>
    </source>
</evidence>
<name>A0A5B0STK4_9ENTR</name>
<comment type="caution">
    <text evidence="1">The sequence shown here is derived from an EMBL/GenBank/DDBJ whole genome shotgun (WGS) entry which is preliminary data.</text>
</comment>
<dbReference type="Proteomes" id="UP000323297">
    <property type="component" value="Unassembled WGS sequence"/>
</dbReference>
<gene>
    <name evidence="1" type="ORF">D3H66_20930</name>
</gene>
<dbReference type="AlphaFoldDB" id="A0A5B0STK4"/>
<sequence>MALAGHVMQSGIKADMVPLLYGAQGARRSTGVHLISPVREPYGCFNLNDKNVPPMVVRWIPVCLRMMPWWHHDHLLTVQLSLYRHSY</sequence>
<reference evidence="1 2" key="1">
    <citation type="submission" date="2019-08" db="EMBL/GenBank/DDBJ databases">
        <title>Draft genome sequence of Citrobacter portucalensis strain isolated from green turtle.</title>
        <authorList>
            <person name="Fernandes M.R."/>
            <person name="Sellera F.P."/>
            <person name="Goldeberg D.W."/>
            <person name="Costa D.C."/>
            <person name="Lincopan N."/>
        </authorList>
    </citation>
    <scope>NUCLEOTIDE SEQUENCE [LARGE SCALE GENOMIC DNA]</scope>
    <source>
        <strain evidence="1 2">TV06</strain>
    </source>
</reference>
<dbReference type="EMBL" id="VTZD01000028">
    <property type="protein sequence ID" value="KAA1141446.1"/>
    <property type="molecule type" value="Genomic_DNA"/>
</dbReference>
<proteinExistence type="predicted"/>
<protein>
    <submittedName>
        <fullName evidence="1">Uncharacterized protein</fullName>
    </submittedName>
</protein>
<accession>A0A5B0STK4</accession>